<feature type="compositionally biased region" description="Basic residues" evidence="1">
    <location>
        <begin position="307"/>
        <end position="316"/>
    </location>
</feature>
<feature type="compositionally biased region" description="Basic and acidic residues" evidence="1">
    <location>
        <begin position="55"/>
        <end position="70"/>
    </location>
</feature>
<dbReference type="Proteomes" id="UP000636479">
    <property type="component" value="Unassembled WGS sequence"/>
</dbReference>
<accession>A0A8H6WD03</accession>
<sequence length="336" mass="38480">MSSAAPNRQPPNKNNQGPSKKAAPKKKSRKGKEPAREEAPSDSDGPNEAELPPVECKRCSRRPTADREQEPCVAGPGPACTRCRRQKQKCDLRDAQEARRRLLEQRFASGGGSRSELARLRRRVQDLEDGLGVYGEGVKSMTMELNATQKSLAGFNQAMRDNEEDIDNLLSYTHGNQNAILMLARNHHDDNVENSAYEFLDYDVAYRTEVAGQLRQRSEEPEHQSQEAYEARRSRARARLYRNQADMRERLNITDREYDANWRDRLDKARREMEHKRHRQRRLEDEKEAKRKEKPATPEPEAEQPPKKKKKSKKHSEKGGEADKGEGSSKGPRQGQ</sequence>
<feature type="region of interest" description="Disordered" evidence="1">
    <location>
        <begin position="271"/>
        <end position="336"/>
    </location>
</feature>
<feature type="region of interest" description="Disordered" evidence="1">
    <location>
        <begin position="1"/>
        <end position="79"/>
    </location>
</feature>
<evidence type="ECO:0008006" key="5">
    <source>
        <dbReference type="Google" id="ProtNLM"/>
    </source>
</evidence>
<gene>
    <name evidence="3" type="ORF">MIND_00403300</name>
    <name evidence="2" type="ORF">MIND_01136200</name>
</gene>
<evidence type="ECO:0000313" key="2">
    <source>
        <dbReference type="EMBL" id="KAF7293574.1"/>
    </source>
</evidence>
<name>A0A8H6WD03_9AGAR</name>
<dbReference type="RefSeq" id="XP_037223743.1">
    <property type="nucleotide sequence ID" value="XM_037360858.1"/>
</dbReference>
<comment type="caution">
    <text evidence="3">The sequence shown here is derived from an EMBL/GenBank/DDBJ whole genome shotgun (WGS) entry which is preliminary data.</text>
</comment>
<feature type="compositionally biased region" description="Polar residues" evidence="1">
    <location>
        <begin position="1"/>
        <end position="16"/>
    </location>
</feature>
<dbReference type="EMBL" id="JACAZF010000010">
    <property type="protein sequence ID" value="KAF7293574.1"/>
    <property type="molecule type" value="Genomic_DNA"/>
</dbReference>
<evidence type="ECO:0000313" key="3">
    <source>
        <dbReference type="EMBL" id="KAF7310293.1"/>
    </source>
</evidence>
<organism evidence="3 4">
    <name type="scientific">Mycena indigotica</name>
    <dbReference type="NCBI Taxonomy" id="2126181"/>
    <lineage>
        <taxon>Eukaryota</taxon>
        <taxon>Fungi</taxon>
        <taxon>Dikarya</taxon>
        <taxon>Basidiomycota</taxon>
        <taxon>Agaricomycotina</taxon>
        <taxon>Agaricomycetes</taxon>
        <taxon>Agaricomycetidae</taxon>
        <taxon>Agaricales</taxon>
        <taxon>Marasmiineae</taxon>
        <taxon>Mycenaceae</taxon>
        <taxon>Mycena</taxon>
    </lineage>
</organism>
<feature type="compositionally biased region" description="Basic and acidic residues" evidence="1">
    <location>
        <begin position="317"/>
        <end position="327"/>
    </location>
</feature>
<reference evidence="3" key="1">
    <citation type="submission" date="2020-05" db="EMBL/GenBank/DDBJ databases">
        <title>Mycena genomes resolve the evolution of fungal bioluminescence.</title>
        <authorList>
            <person name="Tsai I.J."/>
        </authorList>
    </citation>
    <scope>NUCLEOTIDE SEQUENCE</scope>
    <source>
        <strain evidence="3">171206Taipei</strain>
    </source>
</reference>
<protein>
    <recommendedName>
        <fullName evidence="5">Zn(2)-C6 fungal-type domain-containing protein</fullName>
    </recommendedName>
</protein>
<evidence type="ECO:0000313" key="4">
    <source>
        <dbReference type="Proteomes" id="UP000636479"/>
    </source>
</evidence>
<proteinExistence type="predicted"/>
<dbReference type="EMBL" id="JACAZF010000003">
    <property type="protein sequence ID" value="KAF7310293.1"/>
    <property type="molecule type" value="Genomic_DNA"/>
</dbReference>
<keyword evidence="4" id="KW-1185">Reference proteome</keyword>
<feature type="compositionally biased region" description="Basic and acidic residues" evidence="1">
    <location>
        <begin position="282"/>
        <end position="296"/>
    </location>
</feature>
<dbReference type="AlphaFoldDB" id="A0A8H6WD03"/>
<evidence type="ECO:0000256" key="1">
    <source>
        <dbReference type="SAM" id="MobiDB-lite"/>
    </source>
</evidence>
<dbReference type="GeneID" id="59343374"/>